<proteinExistence type="predicted"/>
<comment type="caution">
    <text evidence="7">The sequence shown here is derived from an EMBL/GenBank/DDBJ whole genome shotgun (WGS) entry which is preliminary data.</text>
</comment>
<dbReference type="InterPro" id="IPR000330">
    <property type="entry name" value="SNF2_N"/>
</dbReference>
<keyword evidence="8" id="KW-1185">Reference proteome</keyword>
<dbReference type="InterPro" id="IPR001650">
    <property type="entry name" value="Helicase_C-like"/>
</dbReference>
<evidence type="ECO:0000256" key="2">
    <source>
        <dbReference type="ARBA" id="ARBA00022806"/>
    </source>
</evidence>
<evidence type="ECO:0000313" key="7">
    <source>
        <dbReference type="EMBL" id="MFC0049490.1"/>
    </source>
</evidence>
<evidence type="ECO:0000256" key="3">
    <source>
        <dbReference type="PROSITE-ProRule" id="PRU00325"/>
    </source>
</evidence>
<reference evidence="7 8" key="1">
    <citation type="submission" date="2024-09" db="EMBL/GenBank/DDBJ databases">
        <authorList>
            <person name="Sun Q."/>
            <person name="Mori K."/>
        </authorList>
    </citation>
    <scope>NUCLEOTIDE SEQUENCE [LARGE SCALE GENOMIC DNA]</scope>
    <source>
        <strain evidence="7 8">KCTC 23315</strain>
    </source>
</reference>
<keyword evidence="2" id="KW-0347">Helicase</keyword>
<dbReference type="PROSITE" id="PS51192">
    <property type="entry name" value="HELICASE_ATP_BIND_1"/>
    <property type="match status" value="1"/>
</dbReference>
<dbReference type="PROSITE" id="PS51194">
    <property type="entry name" value="HELICASE_CTER"/>
    <property type="match status" value="1"/>
</dbReference>
<gene>
    <name evidence="7" type="ORF">ACFFJP_14435</name>
</gene>
<dbReference type="PANTHER" id="PTHR10799">
    <property type="entry name" value="SNF2/RAD54 HELICASE FAMILY"/>
    <property type="match status" value="1"/>
</dbReference>
<dbReference type="InterPro" id="IPR027417">
    <property type="entry name" value="P-loop_NTPase"/>
</dbReference>
<sequence>MFPISPVQLQLWFDPATFQRARAYWQAGKVIKLEYNEDLSSVSAQVWGEALAPYRQYLSLKQQDGDWSLTDSCSCPVGGRCKHVLAVLLKLKQSWEHQQVDLQQLPLRQLTQWFADAERQTGQSADSNKLREVVLYILSYGQSGLQLYPRRVKSSKKGGYSKGTAISAQDFSGYLQPYWIEEADFRLLNLFRAQNLKDQALLEDDWGYALLQQIMATGRCYFGEARHPLRWSEPRPLQLHWLAGKDGYTLVWDLGDDADLEVIYTQPPCYLDTSNYQLGLLDTELSGRELKLLSRMPPVPANAAADSLVRLQQLFANVSLPIPRGVGLSRLEADAVPVLKLGQTDAGQDRALLSFDYGGHRLPLDLTAHQTEIQHNNERLFIKRQRHIEVQALEQLTELGLVQLDPAKDKASFGTGEGPDNPLLWQQLLQALPELRDAGWRVEQDSNFNQAILSDRPYLKVQDKAKGGFGVAIEVEVDGVQVPLLPLITQWLRQYGLPTAQQEIWLKLPQGQLALPVSLIQPLIDTIVELLNLQKDPLELELPDYKAAILPPPGAAEVKYLNASRVANLSSQLQQFDGIAEVPVPTRLQATLRPYQQQGLNWLSFLRTYGLGGILADDMGLGKTLQTLSFIQSEREAGRLNEPVLIVCPTSLLGNWQQEAARFTPELRVLQIYGSKRQHLFEQLGDYDLLVTTYPLIVRDIKVYQHLRFSLVVLDEAQHIKNSGSQAAQAVRLLKAGFRLALSGTPLENHLGELKSLFDFVLPGLLGTETYFQQVFRKPIEKQGDMERSNALKQRIAPFMLRRTKNQVATELPEKTEIIQLLELEHDQRNLYESIRLVMETKVRELFLKKGVAASQIEFLDALLKLRQACCDARLVPIEQAQSVKHNAKLEWLRDNVPEMIEEGRKILLFSQFASMLGLIEQELQYLGIPYSKLTGQTKNRQQQIDDFQHGDNPIFLISLKAGGTGLNLTAADTVIHYDPWWNPAAENQATDRAHRIGQDKAVFVYKLIARHTVEEKVQQMQQYKRGLADQLFAGTQGQPWQGSAMDLLALFGDG</sequence>
<dbReference type="RefSeq" id="WP_377245426.1">
    <property type="nucleotide sequence ID" value="NZ_JBHLXP010000003.1"/>
</dbReference>
<feature type="domain" description="Helicase C-terminal" evidence="6">
    <location>
        <begin position="889"/>
        <end position="1049"/>
    </location>
</feature>
<dbReference type="InterPro" id="IPR014001">
    <property type="entry name" value="Helicase_ATP-bd"/>
</dbReference>
<dbReference type="Pfam" id="PF04434">
    <property type="entry name" value="SWIM"/>
    <property type="match status" value="1"/>
</dbReference>
<dbReference type="Proteomes" id="UP001589813">
    <property type="component" value="Unassembled WGS sequence"/>
</dbReference>
<evidence type="ECO:0000259" key="6">
    <source>
        <dbReference type="PROSITE" id="PS51194"/>
    </source>
</evidence>
<evidence type="ECO:0000259" key="5">
    <source>
        <dbReference type="PROSITE" id="PS51192"/>
    </source>
</evidence>
<dbReference type="Pfam" id="PF00176">
    <property type="entry name" value="SNF2-rel_dom"/>
    <property type="match status" value="1"/>
</dbReference>
<dbReference type="Gene3D" id="3.40.50.10810">
    <property type="entry name" value="Tandem AAA-ATPase domain"/>
    <property type="match status" value="1"/>
</dbReference>
<dbReference type="SMART" id="SM00487">
    <property type="entry name" value="DEXDc"/>
    <property type="match status" value="1"/>
</dbReference>
<evidence type="ECO:0000256" key="1">
    <source>
        <dbReference type="ARBA" id="ARBA00022801"/>
    </source>
</evidence>
<dbReference type="CDD" id="cd18012">
    <property type="entry name" value="DEXQc_arch_SWI2_SNF2"/>
    <property type="match status" value="1"/>
</dbReference>
<evidence type="ECO:0000313" key="8">
    <source>
        <dbReference type="Proteomes" id="UP001589813"/>
    </source>
</evidence>
<dbReference type="InterPro" id="IPR038718">
    <property type="entry name" value="SNF2-like_sf"/>
</dbReference>
<keyword evidence="3" id="KW-0479">Metal-binding</keyword>
<keyword evidence="3" id="KW-0863">Zinc-finger</keyword>
<evidence type="ECO:0000259" key="4">
    <source>
        <dbReference type="PROSITE" id="PS50966"/>
    </source>
</evidence>
<keyword evidence="3" id="KW-0862">Zinc</keyword>
<name>A0ABV6BF29_9GAMM</name>
<protein>
    <submittedName>
        <fullName evidence="7">SNF2-related protein</fullName>
    </submittedName>
</protein>
<dbReference type="Pfam" id="PF00271">
    <property type="entry name" value="Helicase_C"/>
    <property type="match status" value="1"/>
</dbReference>
<dbReference type="SUPFAM" id="SSF52540">
    <property type="entry name" value="P-loop containing nucleoside triphosphate hydrolases"/>
    <property type="match status" value="2"/>
</dbReference>
<dbReference type="InterPro" id="IPR007527">
    <property type="entry name" value="Znf_SWIM"/>
</dbReference>
<dbReference type="SMART" id="SM00490">
    <property type="entry name" value="HELICc"/>
    <property type="match status" value="1"/>
</dbReference>
<dbReference type="Gene3D" id="3.40.50.300">
    <property type="entry name" value="P-loop containing nucleotide triphosphate hydrolases"/>
    <property type="match status" value="1"/>
</dbReference>
<accession>A0ABV6BF29</accession>
<dbReference type="CDD" id="cd18793">
    <property type="entry name" value="SF2_C_SNF"/>
    <property type="match status" value="1"/>
</dbReference>
<dbReference type="PROSITE" id="PS50966">
    <property type="entry name" value="ZF_SWIM"/>
    <property type="match status" value="1"/>
</dbReference>
<feature type="domain" description="Helicase ATP-binding" evidence="5">
    <location>
        <begin position="604"/>
        <end position="764"/>
    </location>
</feature>
<keyword evidence="1" id="KW-0378">Hydrolase</keyword>
<dbReference type="InterPro" id="IPR049730">
    <property type="entry name" value="SNF2/RAD54-like_C"/>
</dbReference>
<dbReference type="EMBL" id="JBHLXP010000003">
    <property type="protein sequence ID" value="MFC0049490.1"/>
    <property type="molecule type" value="Genomic_DNA"/>
</dbReference>
<keyword evidence="2" id="KW-0547">Nucleotide-binding</keyword>
<organism evidence="7 8">
    <name type="scientific">Rheinheimera tilapiae</name>
    <dbReference type="NCBI Taxonomy" id="875043"/>
    <lineage>
        <taxon>Bacteria</taxon>
        <taxon>Pseudomonadati</taxon>
        <taxon>Pseudomonadota</taxon>
        <taxon>Gammaproteobacteria</taxon>
        <taxon>Chromatiales</taxon>
        <taxon>Chromatiaceae</taxon>
        <taxon>Rheinheimera</taxon>
    </lineage>
</organism>
<feature type="domain" description="SWIM-type" evidence="4">
    <location>
        <begin position="54"/>
        <end position="92"/>
    </location>
</feature>
<keyword evidence="2" id="KW-0067">ATP-binding</keyword>